<sequence>MTRYYLAICSLFACFPLLAQESMNRAVYQLPPQTEIVVNKQKEQTPSSEIKISIRISPEKNGLKVQLFKASNSERLNRHALALAQQIKPEDLPTQETSAEQRDHNNKRLFSNYEQVYYFISMQDQAVIQRIRRVSAPSSLTEMACLLLQKSVPLEGESFRLNVKLYIDKEGKIHHQETQPPLETALMNQLFPYQKRTQPFYKIFDLERQHYIDMPINQPVRFICTA</sequence>
<evidence type="ECO:0000256" key="1">
    <source>
        <dbReference type="SAM" id="SignalP"/>
    </source>
</evidence>
<dbReference type="Proteomes" id="UP000430404">
    <property type="component" value="Unassembled WGS sequence"/>
</dbReference>
<evidence type="ECO:0000313" key="2">
    <source>
        <dbReference type="EMBL" id="ENU22685.1"/>
    </source>
</evidence>
<dbReference type="EMBL" id="APOI01000020">
    <property type="protein sequence ID" value="ENU22685.1"/>
    <property type="molecule type" value="Genomic_DNA"/>
</dbReference>
<proteinExistence type="predicted"/>
<evidence type="ECO:0000313" key="4">
    <source>
        <dbReference type="Proteomes" id="UP000013034"/>
    </source>
</evidence>
<reference evidence="2 4" key="1">
    <citation type="submission" date="2013-02" db="EMBL/GenBank/DDBJ databases">
        <title>The Genome Sequence of Acinetobacter sp. NIPH 809.</title>
        <authorList>
            <consortium name="The Broad Institute Genome Sequencing Platform"/>
            <consortium name="The Broad Institute Genome Sequencing Center for Infectious Disease"/>
            <person name="Cerqueira G."/>
            <person name="Feldgarden M."/>
            <person name="Courvalin P."/>
            <person name="Perichon B."/>
            <person name="Grillot-Courvalin C."/>
            <person name="Clermont D."/>
            <person name="Rocha E."/>
            <person name="Yoon E.-J."/>
            <person name="Nemec A."/>
            <person name="Walker B."/>
            <person name="Young S.K."/>
            <person name="Zeng Q."/>
            <person name="Gargeya S."/>
            <person name="Fitzgerald M."/>
            <person name="Haas B."/>
            <person name="Abouelleil A."/>
            <person name="Alvarado L."/>
            <person name="Arachchi H.M."/>
            <person name="Berlin A.M."/>
            <person name="Chapman S.B."/>
            <person name="Dewar J."/>
            <person name="Goldberg J."/>
            <person name="Griggs A."/>
            <person name="Gujja S."/>
            <person name="Hansen M."/>
            <person name="Howarth C."/>
            <person name="Imamovic A."/>
            <person name="Larimer J."/>
            <person name="McCowan C."/>
            <person name="Murphy C."/>
            <person name="Neiman D."/>
            <person name="Pearson M."/>
            <person name="Priest M."/>
            <person name="Roberts A."/>
            <person name="Saif S."/>
            <person name="Shea T."/>
            <person name="Sisk P."/>
            <person name="Sykes S."/>
            <person name="Wortman J."/>
            <person name="Nusbaum C."/>
            <person name="Birren B."/>
        </authorList>
    </citation>
    <scope>NUCLEOTIDE SEQUENCE [LARGE SCALE GENOMIC DNA]</scope>
    <source>
        <strain evidence="2 4">NIPH 809</strain>
    </source>
</reference>
<evidence type="ECO:0000313" key="3">
    <source>
        <dbReference type="EMBL" id="VXA55783.1"/>
    </source>
</evidence>
<evidence type="ECO:0008006" key="6">
    <source>
        <dbReference type="Google" id="ProtNLM"/>
    </source>
</evidence>
<dbReference type="Proteomes" id="UP000013034">
    <property type="component" value="Unassembled WGS sequence"/>
</dbReference>
<organism evidence="3 5">
    <name type="scientific">Acinetobacter proteolyticus</name>
    <dbReference type="NCBI Taxonomy" id="1776741"/>
    <lineage>
        <taxon>Bacteria</taxon>
        <taxon>Pseudomonadati</taxon>
        <taxon>Pseudomonadota</taxon>
        <taxon>Gammaproteobacteria</taxon>
        <taxon>Moraxellales</taxon>
        <taxon>Moraxellaceae</taxon>
        <taxon>Acinetobacter</taxon>
    </lineage>
</organism>
<keyword evidence="4" id="KW-1185">Reference proteome</keyword>
<evidence type="ECO:0000313" key="5">
    <source>
        <dbReference type="Proteomes" id="UP000430404"/>
    </source>
</evidence>
<name>A0A653K4K3_9GAMM</name>
<dbReference type="RefSeq" id="WP_004655384.1">
    <property type="nucleotide sequence ID" value="NZ_KB849179.1"/>
</dbReference>
<gene>
    <name evidence="3" type="ORF">ACI8B_240107</name>
    <name evidence="2" type="ORF">F993_02586</name>
</gene>
<protein>
    <recommendedName>
        <fullName evidence="6">TonB-dependent receptor</fullName>
    </recommendedName>
</protein>
<reference evidence="3 5" key="2">
    <citation type="submission" date="2019-10" db="EMBL/GenBank/DDBJ databases">
        <authorList>
            <person name="Karimi E."/>
        </authorList>
    </citation>
    <scope>NUCLEOTIDE SEQUENCE [LARGE SCALE GENOMIC DNA]</scope>
    <source>
        <strain evidence="3">Acinetobacter sp. 8BE</strain>
    </source>
</reference>
<dbReference type="EMBL" id="CABWKZ010000017">
    <property type="protein sequence ID" value="VXA55783.1"/>
    <property type="molecule type" value="Genomic_DNA"/>
</dbReference>
<keyword evidence="1" id="KW-0732">Signal</keyword>
<feature type="signal peptide" evidence="1">
    <location>
        <begin position="1"/>
        <end position="19"/>
    </location>
</feature>
<feature type="chain" id="PRO_5025058294" description="TonB-dependent receptor" evidence="1">
    <location>
        <begin position="20"/>
        <end position="226"/>
    </location>
</feature>
<accession>A0A653K4K3</accession>
<dbReference type="AlphaFoldDB" id="A0A653K4K3"/>